<dbReference type="OrthoDB" id="272778at2759"/>
<dbReference type="InParanoid" id="A0A2V0NTU1"/>
<organism evidence="3 4">
    <name type="scientific">Raphidocelis subcapitata</name>
    <dbReference type="NCBI Taxonomy" id="307507"/>
    <lineage>
        <taxon>Eukaryota</taxon>
        <taxon>Viridiplantae</taxon>
        <taxon>Chlorophyta</taxon>
        <taxon>core chlorophytes</taxon>
        <taxon>Chlorophyceae</taxon>
        <taxon>CS clade</taxon>
        <taxon>Sphaeropleales</taxon>
        <taxon>Selenastraceae</taxon>
        <taxon>Raphidocelis</taxon>
    </lineage>
</organism>
<dbReference type="Gene3D" id="1.10.8.10">
    <property type="entry name" value="DNA helicase RuvA subunit, C-terminal domain"/>
    <property type="match status" value="1"/>
</dbReference>
<protein>
    <recommendedName>
        <fullName evidence="2">UBA domain-containing protein</fullName>
    </recommendedName>
</protein>
<reference evidence="3 4" key="1">
    <citation type="journal article" date="2018" name="Sci. Rep.">
        <title>Raphidocelis subcapitata (=Pseudokirchneriella subcapitata) provides an insight into genome evolution and environmental adaptations in the Sphaeropleales.</title>
        <authorList>
            <person name="Suzuki S."/>
            <person name="Yamaguchi H."/>
            <person name="Nakajima N."/>
            <person name="Kawachi M."/>
        </authorList>
    </citation>
    <scope>NUCLEOTIDE SEQUENCE [LARGE SCALE GENOMIC DNA]</scope>
    <source>
        <strain evidence="3 4">NIES-35</strain>
    </source>
</reference>
<dbReference type="Proteomes" id="UP000247498">
    <property type="component" value="Unassembled WGS sequence"/>
</dbReference>
<comment type="caution">
    <text evidence="3">The sequence shown here is derived from an EMBL/GenBank/DDBJ whole genome shotgun (WGS) entry which is preliminary data.</text>
</comment>
<evidence type="ECO:0000259" key="2">
    <source>
        <dbReference type="PROSITE" id="PS50030"/>
    </source>
</evidence>
<dbReference type="SMART" id="SM00165">
    <property type="entry name" value="UBA"/>
    <property type="match status" value="1"/>
</dbReference>
<accession>A0A2V0NTU1</accession>
<dbReference type="AlphaFoldDB" id="A0A2V0NTU1"/>
<feature type="region of interest" description="Disordered" evidence="1">
    <location>
        <begin position="218"/>
        <end position="260"/>
    </location>
</feature>
<dbReference type="EMBL" id="BDRX01000021">
    <property type="protein sequence ID" value="GBF91046.1"/>
    <property type="molecule type" value="Genomic_DNA"/>
</dbReference>
<proteinExistence type="predicted"/>
<feature type="compositionally biased region" description="Gly residues" evidence="1">
    <location>
        <begin position="220"/>
        <end position="245"/>
    </location>
</feature>
<dbReference type="PROSITE" id="PS50030">
    <property type="entry name" value="UBA"/>
    <property type="match status" value="1"/>
</dbReference>
<dbReference type="InterPro" id="IPR015940">
    <property type="entry name" value="UBA"/>
</dbReference>
<evidence type="ECO:0000313" key="4">
    <source>
        <dbReference type="Proteomes" id="UP000247498"/>
    </source>
</evidence>
<dbReference type="Pfam" id="PF00627">
    <property type="entry name" value="UBA"/>
    <property type="match status" value="1"/>
</dbReference>
<feature type="domain" description="UBA" evidence="2">
    <location>
        <begin position="259"/>
        <end position="298"/>
    </location>
</feature>
<dbReference type="STRING" id="307507.A0A2V0NTU1"/>
<name>A0A2V0NTU1_9CHLO</name>
<sequence length="298" mass="29771">MGTPGGFAHAGVTKGLLLATGAATLAARAHGHGRAAPLLLRGLGAGFAYRSPSQLLFGCLLLYQFRLLERQLGSAKYGAYVASVTGLSYALQLAASRLLRLGGAAPLLPVPLPLALASFVPFALDVPATSSFSFMGFSASEKAFVYLSGLQLLLAIGRRGVPAGALCLLAGALHRANFLGLRKLQLPRVLVRAIAHAFGPLLGDGGGPVLVLPGAARPGGAPGRGGSGGGGPPGLHIGGGGGGAVAPGLRQPPPGPPVEAAPEAVETLVGMGFDRARAAEALRRTGNDVQAAIAQLVT</sequence>
<evidence type="ECO:0000256" key="1">
    <source>
        <dbReference type="SAM" id="MobiDB-lite"/>
    </source>
</evidence>
<dbReference type="InterPro" id="IPR009060">
    <property type="entry name" value="UBA-like_sf"/>
</dbReference>
<dbReference type="SUPFAM" id="SSF46934">
    <property type="entry name" value="UBA-like"/>
    <property type="match status" value="1"/>
</dbReference>
<keyword evidence="4" id="KW-1185">Reference proteome</keyword>
<gene>
    <name evidence="3" type="ORF">Rsub_03902</name>
</gene>
<feature type="compositionally biased region" description="Pro residues" evidence="1">
    <location>
        <begin position="250"/>
        <end position="259"/>
    </location>
</feature>
<evidence type="ECO:0000313" key="3">
    <source>
        <dbReference type="EMBL" id="GBF91046.1"/>
    </source>
</evidence>
<dbReference type="FunCoup" id="A0A2V0NTU1">
    <property type="interactions" value="1874"/>
</dbReference>